<dbReference type="STRING" id="1220554.GCA_001552135_04527"/>
<evidence type="ECO:0000313" key="4">
    <source>
        <dbReference type="Proteomes" id="UP000323380"/>
    </source>
</evidence>
<protein>
    <submittedName>
        <fullName evidence="3">DUF4253 domain-containing protein</fullName>
    </submittedName>
</protein>
<accession>A0A5D0N4B3</accession>
<sequence length="290" mass="31510">MDDVEVRPLPGDLARLFDPRPAAPGDGPGDGPGGESAERTLAVPLPEGDLVWPDPGYPQRRLLMRPAFWLSDEPVHGELWCRLRAEHAASGLWPLLMDETDQPWASGQIAPEPVDEIANYLPHAFMSEVWADWAEQASEEDLDDLAPYGRHCPGLAPAGVPLDDPDAMADRYARALAGRGLSLGLAAVERGADAIAAVGWQGALNHNEWTAPLAAVLRGWEDRFGARVVALGFNTLELSVAAPPVTVRHAVHVAAEHWTFCPDILFQGPGTLAGYAEEIRGKTNWSFWWD</sequence>
<organism evidence="3 4">
    <name type="scientific">Actinomadura chibensis</name>
    <dbReference type="NCBI Taxonomy" id="392828"/>
    <lineage>
        <taxon>Bacteria</taxon>
        <taxon>Bacillati</taxon>
        <taxon>Actinomycetota</taxon>
        <taxon>Actinomycetes</taxon>
        <taxon>Streptosporangiales</taxon>
        <taxon>Thermomonosporaceae</taxon>
        <taxon>Actinomadura</taxon>
    </lineage>
</organism>
<feature type="domain" description="DUF4253" evidence="2">
    <location>
        <begin position="183"/>
        <end position="290"/>
    </location>
</feature>
<evidence type="ECO:0000259" key="2">
    <source>
        <dbReference type="Pfam" id="PF14062"/>
    </source>
</evidence>
<dbReference type="InterPro" id="IPR025349">
    <property type="entry name" value="DUF4253"/>
</dbReference>
<dbReference type="AlphaFoldDB" id="A0A5D0N4B3"/>
<comment type="caution">
    <text evidence="3">The sequence shown here is derived from an EMBL/GenBank/DDBJ whole genome shotgun (WGS) entry which is preliminary data.</text>
</comment>
<dbReference type="Pfam" id="PF14062">
    <property type="entry name" value="DUF4253"/>
    <property type="match status" value="1"/>
</dbReference>
<name>A0A5D0N4B3_9ACTN</name>
<keyword evidence="4" id="KW-1185">Reference proteome</keyword>
<dbReference type="Proteomes" id="UP000323380">
    <property type="component" value="Unassembled WGS sequence"/>
</dbReference>
<gene>
    <name evidence="3" type="ORF">FXF69_40110</name>
</gene>
<feature type="region of interest" description="Disordered" evidence="1">
    <location>
        <begin position="1"/>
        <end position="39"/>
    </location>
</feature>
<reference evidence="3 4" key="1">
    <citation type="submission" date="2019-08" db="EMBL/GenBank/DDBJ databases">
        <title>Actinomadura sp. nov. CYP1-5 isolated from mountain soil.</title>
        <authorList>
            <person name="Songsumanus A."/>
            <person name="Kuncharoen N."/>
            <person name="Kudo T."/>
            <person name="Yuki M."/>
            <person name="Igarashi Y."/>
            <person name="Tanasupawat S."/>
        </authorList>
    </citation>
    <scope>NUCLEOTIDE SEQUENCE [LARGE SCALE GENOMIC DNA]</scope>
    <source>
        <strain evidence="3 4">JCM 14158</strain>
    </source>
</reference>
<evidence type="ECO:0000313" key="3">
    <source>
        <dbReference type="EMBL" id="TYB39314.1"/>
    </source>
</evidence>
<dbReference type="RefSeq" id="WP_067894531.1">
    <property type="nucleotide sequence ID" value="NZ_VSFG01000014.1"/>
</dbReference>
<evidence type="ECO:0000256" key="1">
    <source>
        <dbReference type="SAM" id="MobiDB-lite"/>
    </source>
</evidence>
<dbReference type="EMBL" id="VSFG01000014">
    <property type="protein sequence ID" value="TYB39314.1"/>
    <property type="molecule type" value="Genomic_DNA"/>
</dbReference>
<proteinExistence type="predicted"/>